<protein>
    <recommendedName>
        <fullName evidence="2">eCIS core domain-containing protein</fullName>
    </recommendedName>
</protein>
<comment type="caution">
    <text evidence="3">The sequence shown here is derived from an EMBL/GenBank/DDBJ whole genome shotgun (WGS) entry which is preliminary data.</text>
</comment>
<evidence type="ECO:0000256" key="1">
    <source>
        <dbReference type="SAM" id="MobiDB-lite"/>
    </source>
</evidence>
<dbReference type="Pfam" id="PF13699">
    <property type="entry name" value="eCIS_core"/>
    <property type="match status" value="1"/>
</dbReference>
<feature type="domain" description="eCIS core" evidence="2">
    <location>
        <begin position="23"/>
        <end position="100"/>
    </location>
</feature>
<evidence type="ECO:0000259" key="2">
    <source>
        <dbReference type="Pfam" id="PF13699"/>
    </source>
</evidence>
<name>A0A9X8R0M8_9ACTN</name>
<dbReference type="EMBL" id="FRBK01000068">
    <property type="protein sequence ID" value="SHN36118.1"/>
    <property type="molecule type" value="Genomic_DNA"/>
</dbReference>
<reference evidence="4" key="1">
    <citation type="submission" date="2016-11" db="EMBL/GenBank/DDBJ databases">
        <authorList>
            <person name="Jaros S."/>
            <person name="Januszkiewicz K."/>
            <person name="Wedrychowicz H."/>
        </authorList>
    </citation>
    <scope>NUCLEOTIDE SEQUENCE [LARGE SCALE GENOMIC DNA]</scope>
    <source>
        <strain evidence="4">CGMCC 4.3555</strain>
    </source>
</reference>
<accession>A0A9X8R0M8</accession>
<evidence type="ECO:0000313" key="3">
    <source>
        <dbReference type="EMBL" id="SHN36118.1"/>
    </source>
</evidence>
<dbReference type="Proteomes" id="UP000184388">
    <property type="component" value="Unassembled WGS sequence"/>
</dbReference>
<dbReference type="InterPro" id="IPR025295">
    <property type="entry name" value="eCIS_core_dom"/>
</dbReference>
<feature type="compositionally biased region" description="Low complexity" evidence="1">
    <location>
        <begin position="137"/>
        <end position="148"/>
    </location>
</feature>
<dbReference type="AlphaFoldDB" id="A0A9X8R0M8"/>
<proteinExistence type="predicted"/>
<feature type="region of interest" description="Disordered" evidence="1">
    <location>
        <begin position="137"/>
        <end position="157"/>
    </location>
</feature>
<feature type="non-terminal residue" evidence="3">
    <location>
        <position position="322"/>
    </location>
</feature>
<organism evidence="3 4">
    <name type="scientific">Streptomyces yunnanensis</name>
    <dbReference type="NCBI Taxonomy" id="156453"/>
    <lineage>
        <taxon>Bacteria</taxon>
        <taxon>Bacillati</taxon>
        <taxon>Actinomycetota</taxon>
        <taxon>Actinomycetes</taxon>
        <taxon>Kitasatosporales</taxon>
        <taxon>Streptomycetaceae</taxon>
        <taxon>Streptomyces</taxon>
    </lineage>
</organism>
<gene>
    <name evidence="3" type="ORF">SAMN05216268_1681</name>
</gene>
<sequence>MASRPDTAQATAVQRMLRGAGDPLPQAVRHDMEARLGADFSRIRVHTGAEAHAAARAVQAHAFTTGEHLAFEHGRYNTSTDSGRRLLAHELVHTLQQAAGTVAGSLSPGGVRISGPQDRFEQEADRAAEQALCSTARPLPGPRAALPRSGPAAQPSVQRVASQVPLSEDAGKRADVAQRAVGNLIAGLGPGQEKKLFTARGQMARAGVMVEEETPGAARLVGAAAEMLLVLSGLDDGRCGPDEKPEAAAVAAGLLEQLVQGAYDYWAKMPGKAAKDAFAAGMVAAFAALPRSKATRRDPAALRKIQELCVTVPSMFYGSGHP</sequence>
<evidence type="ECO:0000313" key="4">
    <source>
        <dbReference type="Proteomes" id="UP000184388"/>
    </source>
</evidence>